<reference evidence="2" key="1">
    <citation type="journal article" date="2014" name="Int. J. Syst. Evol. Microbiol.">
        <title>Complete genome sequence of Corynebacterium casei LMG S-19264T (=DSM 44701T), isolated from a smear-ripened cheese.</title>
        <authorList>
            <consortium name="US DOE Joint Genome Institute (JGI-PGF)"/>
            <person name="Walter F."/>
            <person name="Albersmeier A."/>
            <person name="Kalinowski J."/>
            <person name="Ruckert C."/>
        </authorList>
    </citation>
    <scope>NUCLEOTIDE SEQUENCE</scope>
    <source>
        <strain evidence="2">JCM 1480</strain>
    </source>
</reference>
<dbReference type="EMBL" id="JAFBCG010000001">
    <property type="protein sequence ID" value="MBM7801538.1"/>
    <property type="molecule type" value="Genomic_DNA"/>
</dbReference>
<keyword evidence="1" id="KW-1133">Transmembrane helix</keyword>
<keyword evidence="5" id="KW-1185">Reference proteome</keyword>
<protein>
    <submittedName>
        <fullName evidence="2">Uncharacterized protein</fullName>
    </submittedName>
</protein>
<accession>A0A8H9KZJ4</accession>
<comment type="caution">
    <text evidence="2">The sequence shown here is derived from an EMBL/GenBank/DDBJ whole genome shotgun (WGS) entry which is preliminary data.</text>
</comment>
<organism evidence="2 4">
    <name type="scientific">Curtobacterium luteum</name>
    <dbReference type="NCBI Taxonomy" id="33881"/>
    <lineage>
        <taxon>Bacteria</taxon>
        <taxon>Bacillati</taxon>
        <taxon>Actinomycetota</taxon>
        <taxon>Actinomycetes</taxon>
        <taxon>Micrococcales</taxon>
        <taxon>Microbacteriaceae</taxon>
        <taxon>Curtobacterium</taxon>
    </lineage>
</organism>
<evidence type="ECO:0000256" key="1">
    <source>
        <dbReference type="SAM" id="Phobius"/>
    </source>
</evidence>
<name>A0A8H9KZJ4_9MICO</name>
<feature type="transmembrane region" description="Helical" evidence="1">
    <location>
        <begin position="6"/>
        <end position="29"/>
    </location>
</feature>
<evidence type="ECO:0000313" key="2">
    <source>
        <dbReference type="EMBL" id="GGK89715.1"/>
    </source>
</evidence>
<dbReference type="AlphaFoldDB" id="A0A8H9KZJ4"/>
<dbReference type="RefSeq" id="WP_268239137.1">
    <property type="nucleotide sequence ID" value="NZ_BMOI01000001.1"/>
</dbReference>
<dbReference type="EMBL" id="BMOI01000001">
    <property type="protein sequence ID" value="GGK89715.1"/>
    <property type="molecule type" value="Genomic_DNA"/>
</dbReference>
<gene>
    <name evidence="2" type="ORF">GCM10009769_04680</name>
    <name evidence="3" type="ORF">JOE58_000789</name>
</gene>
<keyword evidence="1" id="KW-0812">Transmembrane</keyword>
<keyword evidence="1" id="KW-0472">Membrane</keyword>
<evidence type="ECO:0000313" key="5">
    <source>
        <dbReference type="Proteomes" id="UP000746584"/>
    </source>
</evidence>
<reference evidence="2" key="2">
    <citation type="submission" date="2020-09" db="EMBL/GenBank/DDBJ databases">
        <authorList>
            <person name="Sun Q."/>
            <person name="Ohkuma M."/>
        </authorList>
    </citation>
    <scope>NUCLEOTIDE SEQUENCE</scope>
    <source>
        <strain evidence="2">JCM 1480</strain>
    </source>
</reference>
<evidence type="ECO:0000313" key="4">
    <source>
        <dbReference type="Proteomes" id="UP000648535"/>
    </source>
</evidence>
<dbReference type="Proteomes" id="UP000648535">
    <property type="component" value="Unassembled WGS sequence"/>
</dbReference>
<reference evidence="3 5" key="3">
    <citation type="submission" date="2021-01" db="EMBL/GenBank/DDBJ databases">
        <title>Sequencing the genomes of 1000 actinobacteria strains.</title>
        <authorList>
            <person name="Klenk H.-P."/>
        </authorList>
    </citation>
    <scope>NUCLEOTIDE SEQUENCE [LARGE SCALE GENOMIC DNA]</scope>
    <source>
        <strain evidence="3 5">DSM 20542</strain>
    </source>
</reference>
<sequence>MDYHIVYALALIVVAALSAGDTWGLGVWWKRLPAVRKAPWLI</sequence>
<evidence type="ECO:0000313" key="3">
    <source>
        <dbReference type="EMBL" id="MBM7801538.1"/>
    </source>
</evidence>
<proteinExistence type="predicted"/>
<dbReference type="Proteomes" id="UP000746584">
    <property type="component" value="Unassembled WGS sequence"/>
</dbReference>